<evidence type="ECO:0000256" key="2">
    <source>
        <dbReference type="ARBA" id="ARBA00048655"/>
    </source>
</evidence>
<evidence type="ECO:0000313" key="4">
    <source>
        <dbReference type="EMBL" id="KXN74062.1"/>
    </source>
</evidence>
<evidence type="ECO:0000256" key="1">
    <source>
        <dbReference type="ARBA" id="ARBA00011961"/>
    </source>
</evidence>
<keyword evidence="3" id="KW-0808">Transferase</keyword>
<dbReference type="Pfam" id="PF03881">
    <property type="entry name" value="Fructosamin_kin"/>
    <property type="match status" value="1"/>
</dbReference>
<dbReference type="GO" id="GO:0016301">
    <property type="term" value="F:kinase activity"/>
    <property type="evidence" value="ECO:0007669"/>
    <property type="project" value="UniProtKB-UniRule"/>
</dbReference>
<dbReference type="EC" id="2.7.1.172" evidence="1"/>
<evidence type="ECO:0000256" key="3">
    <source>
        <dbReference type="PIRNR" id="PIRNR006221"/>
    </source>
</evidence>
<protein>
    <recommendedName>
        <fullName evidence="1">protein-ribulosamine 3-kinase</fullName>
        <ecNumber evidence="1">2.7.1.172</ecNumber>
    </recommendedName>
</protein>
<dbReference type="GO" id="GO:0102193">
    <property type="term" value="F:protein-ribulosamine 3-kinase activity"/>
    <property type="evidence" value="ECO:0007669"/>
    <property type="project" value="UniProtKB-EC"/>
</dbReference>
<dbReference type="InterPro" id="IPR011009">
    <property type="entry name" value="Kinase-like_dom_sf"/>
</dbReference>
<gene>
    <name evidence="4" type="ORF">CONCODRAFT_77061</name>
</gene>
<sequence length="314" mass="36572">MLETDNLTLQKITNSNYILNVDIMTGGSSSELFCVETDLGKHLIKYEEHQDANSQFEAEVKSLILLQKFSKFNLPKIINYGSLYNSSACFLHLEYLTLSPPTPKMMKLMGKQLALLHKVKGPGRFGLDHNNYFGTVPQINTWCYSWLDLLILRFKWQMSQLHLQRLDTQNQLATCMDIIIPKLYHFFQDLIDPTTKQLTIEPSLIHGDFWIGNYKSNENEEPVVFDPCCHWAHSEMDLACMDLFHDPDPDFLSEYFKILPKMKLFDIRKQLYQVYYLLNNIIMHGTAFKPQCLQLMISLINFIDPKLCPKLSDL</sequence>
<dbReference type="OMA" id="TPLNNTW"/>
<evidence type="ECO:0000313" key="5">
    <source>
        <dbReference type="Proteomes" id="UP000070444"/>
    </source>
</evidence>
<dbReference type="Proteomes" id="UP000070444">
    <property type="component" value="Unassembled WGS sequence"/>
</dbReference>
<comment type="catalytic activity">
    <reaction evidence="2">
        <text>N(6)-D-ribulosyl-L-lysyl-[protein] + ATP = N(6)-(3-O-phospho-D-ribulosyl)-L-lysyl-[protein] + ADP + H(+)</text>
        <dbReference type="Rhea" id="RHEA:48432"/>
        <dbReference type="Rhea" id="RHEA-COMP:12103"/>
        <dbReference type="Rhea" id="RHEA-COMP:12104"/>
        <dbReference type="ChEBI" id="CHEBI:15378"/>
        <dbReference type="ChEBI" id="CHEBI:30616"/>
        <dbReference type="ChEBI" id="CHEBI:90418"/>
        <dbReference type="ChEBI" id="CHEBI:90420"/>
        <dbReference type="ChEBI" id="CHEBI:456216"/>
        <dbReference type="EC" id="2.7.1.172"/>
    </reaction>
    <physiologicalReaction direction="left-to-right" evidence="2">
        <dbReference type="Rhea" id="RHEA:48433"/>
    </physiologicalReaction>
</comment>
<name>A0A137PGE4_CONC2</name>
<dbReference type="PANTHER" id="PTHR12149">
    <property type="entry name" value="FRUCTOSAMINE 3 KINASE-RELATED PROTEIN"/>
    <property type="match status" value="1"/>
</dbReference>
<dbReference type="OrthoDB" id="5772781at2759"/>
<dbReference type="AlphaFoldDB" id="A0A137PGE4"/>
<dbReference type="Gene3D" id="3.90.1200.10">
    <property type="match status" value="1"/>
</dbReference>
<keyword evidence="5" id="KW-1185">Reference proteome</keyword>
<dbReference type="Gene3D" id="3.30.200.20">
    <property type="entry name" value="Phosphorylase Kinase, domain 1"/>
    <property type="match status" value="1"/>
</dbReference>
<accession>A0A137PGE4</accession>
<dbReference type="SUPFAM" id="SSF56112">
    <property type="entry name" value="Protein kinase-like (PK-like)"/>
    <property type="match status" value="1"/>
</dbReference>
<dbReference type="PANTHER" id="PTHR12149:SF8">
    <property type="entry name" value="PROTEIN-RIBULOSAMINE 3-KINASE"/>
    <property type="match status" value="1"/>
</dbReference>
<dbReference type="EMBL" id="KQ964428">
    <property type="protein sequence ID" value="KXN74062.1"/>
    <property type="molecule type" value="Genomic_DNA"/>
</dbReference>
<organism evidence="4 5">
    <name type="scientific">Conidiobolus coronatus (strain ATCC 28846 / CBS 209.66 / NRRL 28638)</name>
    <name type="common">Delacroixia coronata</name>
    <dbReference type="NCBI Taxonomy" id="796925"/>
    <lineage>
        <taxon>Eukaryota</taxon>
        <taxon>Fungi</taxon>
        <taxon>Fungi incertae sedis</taxon>
        <taxon>Zoopagomycota</taxon>
        <taxon>Entomophthoromycotina</taxon>
        <taxon>Entomophthoromycetes</taxon>
        <taxon>Entomophthorales</taxon>
        <taxon>Ancylistaceae</taxon>
        <taxon>Conidiobolus</taxon>
    </lineage>
</organism>
<dbReference type="InterPro" id="IPR016477">
    <property type="entry name" value="Fructo-/Ketosamine-3-kinase"/>
</dbReference>
<dbReference type="PIRSF" id="PIRSF006221">
    <property type="entry name" value="Ketosamine-3-kinase"/>
    <property type="match status" value="1"/>
</dbReference>
<comment type="similarity">
    <text evidence="3">Belongs to the fructosamine kinase family.</text>
</comment>
<reference evidence="4 5" key="1">
    <citation type="journal article" date="2015" name="Genome Biol. Evol.">
        <title>Phylogenomic analyses indicate that early fungi evolved digesting cell walls of algal ancestors of land plants.</title>
        <authorList>
            <person name="Chang Y."/>
            <person name="Wang S."/>
            <person name="Sekimoto S."/>
            <person name="Aerts A.L."/>
            <person name="Choi C."/>
            <person name="Clum A."/>
            <person name="LaButti K.M."/>
            <person name="Lindquist E.A."/>
            <person name="Yee Ngan C."/>
            <person name="Ohm R.A."/>
            <person name="Salamov A.A."/>
            <person name="Grigoriev I.V."/>
            <person name="Spatafora J.W."/>
            <person name="Berbee M.L."/>
        </authorList>
    </citation>
    <scope>NUCLEOTIDE SEQUENCE [LARGE SCALE GENOMIC DNA]</scope>
    <source>
        <strain evidence="4 5">NRRL 28638</strain>
    </source>
</reference>
<proteinExistence type="inferred from homology"/>
<keyword evidence="3 4" id="KW-0418">Kinase</keyword>